<dbReference type="PANTHER" id="PTHR36966">
    <property type="entry name" value="REP-ASSOCIATED TYROSINE TRANSPOSASE"/>
    <property type="match status" value="1"/>
</dbReference>
<name>A0A1G6ZNU1_9BACT</name>
<dbReference type="PANTHER" id="PTHR36966:SF1">
    <property type="entry name" value="REP-ASSOCIATED TYROSINE TRANSPOSASE"/>
    <property type="match status" value="1"/>
</dbReference>
<protein>
    <submittedName>
        <fullName evidence="2">REP element-mobilizing transposase RayT</fullName>
    </submittedName>
</protein>
<sequence length="181" mass="20824">MTYNPEIHHRKSNRLPGYDYTQKGLYFVTLCTSGRECLFGDVDNGQMIMNGMGKVVAKEWIKTGEIRANVELDEWVIMPNHFHAIVGITDGVCPHRRGDLRSLLLAPTGPLSKSIGAIMAGFKSAVTRQVNVMRQTPGLPVWQRNYWDHVIRDEEDFNRIREYIQTNPLRWELDALHREST</sequence>
<dbReference type="AlphaFoldDB" id="A0A1G6ZNU1"/>
<dbReference type="InterPro" id="IPR052715">
    <property type="entry name" value="RAYT_transposase"/>
</dbReference>
<dbReference type="GO" id="GO:0043565">
    <property type="term" value="F:sequence-specific DNA binding"/>
    <property type="evidence" value="ECO:0007669"/>
    <property type="project" value="TreeGrafter"/>
</dbReference>
<dbReference type="InterPro" id="IPR002686">
    <property type="entry name" value="Transposase_17"/>
</dbReference>
<dbReference type="SUPFAM" id="SSF143422">
    <property type="entry name" value="Transposase IS200-like"/>
    <property type="match status" value="1"/>
</dbReference>
<dbReference type="SMART" id="SM01321">
    <property type="entry name" value="Y1_Tnp"/>
    <property type="match status" value="1"/>
</dbReference>
<organism evidence="2 3">
    <name type="scientific">Desulfuromonas thiophila</name>
    <dbReference type="NCBI Taxonomy" id="57664"/>
    <lineage>
        <taxon>Bacteria</taxon>
        <taxon>Pseudomonadati</taxon>
        <taxon>Thermodesulfobacteriota</taxon>
        <taxon>Desulfuromonadia</taxon>
        <taxon>Desulfuromonadales</taxon>
        <taxon>Desulfuromonadaceae</taxon>
        <taxon>Desulfuromonas</taxon>
    </lineage>
</organism>
<feature type="domain" description="Transposase IS200-like" evidence="1">
    <location>
        <begin position="21"/>
        <end position="167"/>
    </location>
</feature>
<dbReference type="GO" id="GO:0004803">
    <property type="term" value="F:transposase activity"/>
    <property type="evidence" value="ECO:0007669"/>
    <property type="project" value="InterPro"/>
</dbReference>
<dbReference type="STRING" id="57664.SAMN05661003_10329"/>
<dbReference type="InterPro" id="IPR036515">
    <property type="entry name" value="Transposase_17_sf"/>
</dbReference>
<keyword evidence="3" id="KW-1185">Reference proteome</keyword>
<accession>A0A1G6ZNU1</accession>
<evidence type="ECO:0000313" key="2">
    <source>
        <dbReference type="EMBL" id="SDE03236.1"/>
    </source>
</evidence>
<dbReference type="RefSeq" id="WP_092076539.1">
    <property type="nucleotide sequence ID" value="NZ_FNAQ01000003.1"/>
</dbReference>
<gene>
    <name evidence="2" type="ORF">SAMN05661003_10329</name>
</gene>
<dbReference type="GO" id="GO:0006313">
    <property type="term" value="P:DNA transposition"/>
    <property type="evidence" value="ECO:0007669"/>
    <property type="project" value="InterPro"/>
</dbReference>
<evidence type="ECO:0000313" key="3">
    <source>
        <dbReference type="Proteomes" id="UP000243205"/>
    </source>
</evidence>
<dbReference type="EMBL" id="FNAQ01000003">
    <property type="protein sequence ID" value="SDE03236.1"/>
    <property type="molecule type" value="Genomic_DNA"/>
</dbReference>
<dbReference type="Gene3D" id="3.30.70.1290">
    <property type="entry name" value="Transposase IS200-like"/>
    <property type="match status" value="1"/>
</dbReference>
<dbReference type="Proteomes" id="UP000243205">
    <property type="component" value="Unassembled WGS sequence"/>
</dbReference>
<dbReference type="OrthoDB" id="9800147at2"/>
<reference evidence="3" key="1">
    <citation type="submission" date="2016-10" db="EMBL/GenBank/DDBJ databases">
        <authorList>
            <person name="Varghese N."/>
            <person name="Submissions S."/>
        </authorList>
    </citation>
    <scope>NUCLEOTIDE SEQUENCE [LARGE SCALE GENOMIC DNA]</scope>
    <source>
        <strain evidence="3">DSM 8987</strain>
    </source>
</reference>
<proteinExistence type="predicted"/>
<evidence type="ECO:0000259" key="1">
    <source>
        <dbReference type="SMART" id="SM01321"/>
    </source>
</evidence>